<dbReference type="EMBL" id="VSSQ01132423">
    <property type="protein sequence ID" value="MPN58975.1"/>
    <property type="molecule type" value="Genomic_DNA"/>
</dbReference>
<sequence>MYELARMFGWGFAQQFARAGCLAARYADNRNRSPDGGRWRVDGVFHCVLQL</sequence>
<organism evidence="1">
    <name type="scientific">bioreactor metagenome</name>
    <dbReference type="NCBI Taxonomy" id="1076179"/>
    <lineage>
        <taxon>unclassified sequences</taxon>
        <taxon>metagenomes</taxon>
        <taxon>ecological metagenomes</taxon>
    </lineage>
</organism>
<evidence type="ECO:0000313" key="1">
    <source>
        <dbReference type="EMBL" id="MPN58975.1"/>
    </source>
</evidence>
<proteinExistence type="predicted"/>
<comment type="caution">
    <text evidence="1">The sequence shown here is derived from an EMBL/GenBank/DDBJ whole genome shotgun (WGS) entry which is preliminary data.</text>
</comment>
<name>A0A645J5H5_9ZZZZ</name>
<reference evidence="1" key="1">
    <citation type="submission" date="2019-08" db="EMBL/GenBank/DDBJ databases">
        <authorList>
            <person name="Kucharzyk K."/>
            <person name="Murdoch R.W."/>
            <person name="Higgins S."/>
            <person name="Loffler F."/>
        </authorList>
    </citation>
    <scope>NUCLEOTIDE SEQUENCE</scope>
</reference>
<accession>A0A645J5H5</accession>
<dbReference type="AlphaFoldDB" id="A0A645J5H5"/>
<gene>
    <name evidence="1" type="ORF">SDC9_206692</name>
</gene>
<protein>
    <submittedName>
        <fullName evidence="1">Uncharacterized protein</fullName>
    </submittedName>
</protein>